<dbReference type="Pfam" id="PF04127">
    <property type="entry name" value="DFP"/>
    <property type="match status" value="1"/>
</dbReference>
<feature type="binding site" evidence="3">
    <location>
        <position position="333"/>
    </location>
    <ligand>
        <name>CTP</name>
        <dbReference type="ChEBI" id="CHEBI:37563"/>
    </ligand>
</feature>
<dbReference type="InterPro" id="IPR005252">
    <property type="entry name" value="CoaBC"/>
</dbReference>
<dbReference type="InterPro" id="IPR007085">
    <property type="entry name" value="DNA/pantothenate-metab_flavo_C"/>
</dbReference>
<dbReference type="HAMAP" id="MF_02225">
    <property type="entry name" value="CoaBC"/>
    <property type="match status" value="1"/>
</dbReference>
<dbReference type="EMBL" id="FOMJ01000005">
    <property type="protein sequence ID" value="SFD47199.1"/>
    <property type="molecule type" value="Genomic_DNA"/>
</dbReference>
<gene>
    <name evidence="3" type="primary">coaBC</name>
    <name evidence="7" type="ORF">SAMN05660831_01725</name>
</gene>
<dbReference type="InterPro" id="IPR036551">
    <property type="entry name" value="Flavin_trans-like"/>
</dbReference>
<comment type="pathway">
    <text evidence="3 4">Cofactor biosynthesis; coenzyme A biosynthesis; CoA from (R)-pantothenate: step 2/5.</text>
</comment>
<sequence length="394" mass="40685">MLVGVGGGIAAYKVVEAVRGLRAAGAEVRVMMSEAATAFITPLTLQAVSGHPVRQQLLDPEAEAGMDHIELARWPEAILLAPAGADRLARLAVGRADDLIGAVCLATTAPLLAAPAMNHRMWAHPATQRNVEQLGADGVQLLGPASGDQACGENGPGRMVEPTELVAAVTEALGSRSLTGRCVMVTAGPTREPVDPVRYLGNRSSGKTGFAIAAAARRAGARVILVAGPVNLATPPGVERVDVQTAEEMRYAVHAWVGACDLFVGTAAVADYRPAEPAAGKVKRDGEGRTLSLVPNPDILAEVAARPKPPLTMGFAAETGDVEANARAKLASKGIDLVVANEVGEGKGFDTDDNTVTVLWEGGRRRLGPAPKTELARELVALAAARLDGTLQGG</sequence>
<feature type="binding site" evidence="3">
    <location>
        <position position="281"/>
    </location>
    <ligand>
        <name>CTP</name>
        <dbReference type="ChEBI" id="CHEBI:37563"/>
    </ligand>
</feature>
<dbReference type="AlphaFoldDB" id="A0A1I1SL53"/>
<evidence type="ECO:0000259" key="5">
    <source>
        <dbReference type="Pfam" id="PF02441"/>
    </source>
</evidence>
<organism evidence="7 8">
    <name type="scientific">Thiohalospira halophila DSM 15071</name>
    <dbReference type="NCBI Taxonomy" id="1123397"/>
    <lineage>
        <taxon>Bacteria</taxon>
        <taxon>Pseudomonadati</taxon>
        <taxon>Pseudomonadota</taxon>
        <taxon>Gammaproteobacteria</taxon>
        <taxon>Thiohalospirales</taxon>
        <taxon>Thiohalospiraceae</taxon>
        <taxon>Thiohalospira</taxon>
    </lineage>
</organism>
<comment type="function">
    <text evidence="4">Catalyzes two steps in the biosynthesis of coenzyme A. In the first step cysteine is conjugated to 4'-phosphopantothenate to form 4-phosphopantothenoylcysteine, in the latter compound is decarboxylated to form 4'-phosphopantotheine.</text>
</comment>
<keyword evidence="3" id="KW-0511">Multifunctional enzyme</keyword>
<dbReference type="STRING" id="1123397.SAMN05660831_01725"/>
<dbReference type="GO" id="GO:0004632">
    <property type="term" value="F:phosphopantothenate--cysteine ligase activity"/>
    <property type="evidence" value="ECO:0007669"/>
    <property type="project" value="UniProtKB-UniRule"/>
</dbReference>
<dbReference type="GO" id="GO:0015941">
    <property type="term" value="P:pantothenate catabolic process"/>
    <property type="evidence" value="ECO:0007669"/>
    <property type="project" value="InterPro"/>
</dbReference>
<dbReference type="InterPro" id="IPR035929">
    <property type="entry name" value="CoaB-like_sf"/>
</dbReference>
<reference evidence="7 8" key="1">
    <citation type="submission" date="2016-10" db="EMBL/GenBank/DDBJ databases">
        <authorList>
            <person name="de Groot N.N."/>
        </authorList>
    </citation>
    <scope>NUCLEOTIDE SEQUENCE [LARGE SCALE GENOMIC DNA]</scope>
    <source>
        <strain evidence="7 8">HL3</strain>
    </source>
</reference>
<dbReference type="PANTHER" id="PTHR14359">
    <property type="entry name" value="HOMO-OLIGOMERIC FLAVIN CONTAINING CYS DECARBOXYLASE FAMILY"/>
    <property type="match status" value="1"/>
</dbReference>
<keyword evidence="3 4" id="KW-0436">Ligase</keyword>
<proteinExistence type="inferred from homology"/>
<dbReference type="InterPro" id="IPR003382">
    <property type="entry name" value="Flavoprotein"/>
</dbReference>
<evidence type="ECO:0000313" key="8">
    <source>
        <dbReference type="Proteomes" id="UP000198611"/>
    </source>
</evidence>
<keyword evidence="3 4" id="KW-0285">Flavoprotein</keyword>
<dbReference type="EC" id="6.3.2.5" evidence="3"/>
<evidence type="ECO:0000256" key="4">
    <source>
        <dbReference type="RuleBase" id="RU364078"/>
    </source>
</evidence>
<name>A0A1I1SL53_9GAMM</name>
<evidence type="ECO:0000256" key="3">
    <source>
        <dbReference type="HAMAP-Rule" id="MF_02225"/>
    </source>
</evidence>
<dbReference type="GO" id="GO:0004633">
    <property type="term" value="F:phosphopantothenoylcysteine decarboxylase activity"/>
    <property type="evidence" value="ECO:0007669"/>
    <property type="project" value="UniProtKB-UniRule"/>
</dbReference>
<feature type="binding site" evidence="3">
    <location>
        <position position="329"/>
    </location>
    <ligand>
        <name>CTP</name>
        <dbReference type="ChEBI" id="CHEBI:37563"/>
    </ligand>
</feature>
<dbReference type="SUPFAM" id="SSF102645">
    <property type="entry name" value="CoaB-like"/>
    <property type="match status" value="1"/>
</dbReference>
<dbReference type="Gene3D" id="3.40.50.1950">
    <property type="entry name" value="Flavin prenyltransferase-like"/>
    <property type="match status" value="1"/>
</dbReference>
<dbReference type="GO" id="GO:0071513">
    <property type="term" value="C:phosphopantothenoylcysteine decarboxylase complex"/>
    <property type="evidence" value="ECO:0007669"/>
    <property type="project" value="TreeGrafter"/>
</dbReference>
<dbReference type="Pfam" id="PF02441">
    <property type="entry name" value="Flavoprotein"/>
    <property type="match status" value="1"/>
</dbReference>
<comment type="catalytic activity">
    <reaction evidence="3 4">
        <text>N-[(R)-4-phosphopantothenoyl]-L-cysteine + H(+) = (R)-4'-phosphopantetheine + CO2</text>
        <dbReference type="Rhea" id="RHEA:16793"/>
        <dbReference type="ChEBI" id="CHEBI:15378"/>
        <dbReference type="ChEBI" id="CHEBI:16526"/>
        <dbReference type="ChEBI" id="CHEBI:59458"/>
        <dbReference type="ChEBI" id="CHEBI:61723"/>
        <dbReference type="EC" id="4.1.1.36"/>
    </reaction>
</comment>
<evidence type="ECO:0000259" key="6">
    <source>
        <dbReference type="Pfam" id="PF04127"/>
    </source>
</evidence>
<comment type="caution">
    <text evidence="3">Lacks conserved residue(s) required for the propagation of feature annotation.</text>
</comment>
<protein>
    <recommendedName>
        <fullName evidence="3">Coenzyme A biosynthesis bifunctional protein CoaBC</fullName>
    </recommendedName>
    <alternativeName>
        <fullName evidence="3">DNA/pantothenate metabolism flavoprotein</fullName>
    </alternativeName>
    <alternativeName>
        <fullName evidence="3">Phosphopantothenoylcysteine synthetase/decarboxylase</fullName>
        <shortName evidence="3">PPCS-PPCDC</shortName>
    </alternativeName>
    <domain>
        <recommendedName>
            <fullName evidence="3">Phosphopantothenoylcysteine decarboxylase</fullName>
            <shortName evidence="3">PPC decarboxylase</shortName>
            <shortName evidence="3">PPC-DC</shortName>
            <ecNumber evidence="3">4.1.1.36</ecNumber>
        </recommendedName>
        <alternativeName>
            <fullName evidence="3">CoaC</fullName>
        </alternativeName>
    </domain>
    <domain>
        <recommendedName>
            <fullName evidence="3">Phosphopantothenate--cysteine ligase</fullName>
            <ecNumber evidence="3">6.3.2.5</ecNumber>
        </recommendedName>
        <alternativeName>
            <fullName evidence="3">CoaB</fullName>
        </alternativeName>
        <alternativeName>
            <fullName evidence="3">Phosphopantothenoylcysteine synthetase</fullName>
            <shortName evidence="3">PPC synthetase</shortName>
            <shortName evidence="3">PPC-S</shortName>
        </alternativeName>
    </domain>
</protein>
<feature type="region of interest" description="Phosphopantothenate--cysteine ligase" evidence="3">
    <location>
        <begin position="183"/>
        <end position="394"/>
    </location>
</feature>
<comment type="cofactor">
    <cofactor evidence="3">
        <name>Mg(2+)</name>
        <dbReference type="ChEBI" id="CHEBI:18420"/>
    </cofactor>
</comment>
<evidence type="ECO:0000256" key="1">
    <source>
        <dbReference type="ARBA" id="ARBA00022793"/>
    </source>
</evidence>
<comment type="catalytic activity">
    <reaction evidence="3 4">
        <text>(R)-4'-phosphopantothenate + L-cysteine + CTP = N-[(R)-4-phosphopantothenoyl]-L-cysteine + CMP + diphosphate + H(+)</text>
        <dbReference type="Rhea" id="RHEA:19397"/>
        <dbReference type="ChEBI" id="CHEBI:10986"/>
        <dbReference type="ChEBI" id="CHEBI:15378"/>
        <dbReference type="ChEBI" id="CHEBI:33019"/>
        <dbReference type="ChEBI" id="CHEBI:35235"/>
        <dbReference type="ChEBI" id="CHEBI:37563"/>
        <dbReference type="ChEBI" id="CHEBI:59458"/>
        <dbReference type="ChEBI" id="CHEBI:60377"/>
        <dbReference type="EC" id="6.3.2.5"/>
    </reaction>
</comment>
<dbReference type="Proteomes" id="UP000198611">
    <property type="component" value="Unassembled WGS sequence"/>
</dbReference>
<feature type="region of interest" description="Phosphopantothenoylcysteine decarboxylase" evidence="3">
    <location>
        <begin position="1"/>
        <end position="182"/>
    </location>
</feature>
<keyword evidence="8" id="KW-1185">Reference proteome</keyword>
<comment type="similarity">
    <text evidence="3 4">In the C-terminal section; belongs to the PPC synthetase family.</text>
</comment>
<evidence type="ECO:0000256" key="2">
    <source>
        <dbReference type="ARBA" id="ARBA00023239"/>
    </source>
</evidence>
<feature type="binding site" evidence="3">
    <location>
        <position position="315"/>
    </location>
    <ligand>
        <name>CTP</name>
        <dbReference type="ChEBI" id="CHEBI:37563"/>
    </ligand>
</feature>
<keyword evidence="3 4" id="KW-0288">FMN</keyword>
<keyword evidence="3" id="KW-0460">Magnesium</keyword>
<dbReference type="GO" id="GO:0015937">
    <property type="term" value="P:coenzyme A biosynthetic process"/>
    <property type="evidence" value="ECO:0007669"/>
    <property type="project" value="UniProtKB-UniRule"/>
</dbReference>
<feature type="active site" description="Proton donor" evidence="3">
    <location>
        <position position="151"/>
    </location>
</feature>
<dbReference type="PANTHER" id="PTHR14359:SF6">
    <property type="entry name" value="PHOSPHOPANTOTHENOYLCYSTEINE DECARBOXYLASE"/>
    <property type="match status" value="1"/>
</dbReference>
<dbReference type="NCBIfam" id="TIGR00521">
    <property type="entry name" value="coaBC_dfp"/>
    <property type="match status" value="1"/>
</dbReference>
<comment type="cofactor">
    <cofactor evidence="3">
        <name>FMN</name>
        <dbReference type="ChEBI" id="CHEBI:58210"/>
    </cofactor>
    <text evidence="3">Binds 1 FMN per subunit.</text>
</comment>
<dbReference type="GO" id="GO:0046872">
    <property type="term" value="F:metal ion binding"/>
    <property type="evidence" value="ECO:0007669"/>
    <property type="project" value="UniProtKB-KW"/>
</dbReference>
<comment type="pathway">
    <text evidence="3 4">Cofactor biosynthesis; coenzyme A biosynthesis; CoA from (R)-pantothenate: step 3/5.</text>
</comment>
<comment type="function">
    <text evidence="3">Catalyzes two sequential steps in the biosynthesis of coenzyme A. In the first step cysteine is conjugated to 4'-phosphopantothenate to form 4-phosphopantothenoylcysteine. In the second step the latter compound is decarboxylated to form 4'-phosphopantotheine.</text>
</comment>
<keyword evidence="1 3" id="KW-0210">Decarboxylase</keyword>
<keyword evidence="2 3" id="KW-0456">Lyase</keyword>
<dbReference type="SUPFAM" id="SSF52507">
    <property type="entry name" value="Homo-oligomeric flavin-containing Cys decarboxylases, HFCD"/>
    <property type="match status" value="1"/>
</dbReference>
<feature type="binding site" evidence="3">
    <location>
        <position position="271"/>
    </location>
    <ligand>
        <name>CTP</name>
        <dbReference type="ChEBI" id="CHEBI:37563"/>
    </ligand>
</feature>
<evidence type="ECO:0000313" key="7">
    <source>
        <dbReference type="EMBL" id="SFD47199.1"/>
    </source>
</evidence>
<keyword evidence="3" id="KW-0479">Metal-binding</keyword>
<dbReference type="UniPathway" id="UPA00241">
    <property type="reaction ID" value="UER00353"/>
</dbReference>
<dbReference type="EC" id="4.1.1.36" evidence="3"/>
<comment type="similarity">
    <text evidence="3 4">In the N-terminal section; belongs to the HFCD (homo-oligomeric flavin containing Cys decarboxylase) superfamily.</text>
</comment>
<dbReference type="Gene3D" id="3.40.50.10300">
    <property type="entry name" value="CoaB-like"/>
    <property type="match status" value="1"/>
</dbReference>
<feature type="domain" description="Flavoprotein" evidence="5">
    <location>
        <begin position="2"/>
        <end position="172"/>
    </location>
</feature>
<feature type="domain" description="DNA/pantothenate metabolism flavoprotein C-terminal" evidence="6">
    <location>
        <begin position="178"/>
        <end position="383"/>
    </location>
</feature>
<accession>A0A1I1SL53</accession>
<dbReference type="GO" id="GO:0010181">
    <property type="term" value="F:FMN binding"/>
    <property type="evidence" value="ECO:0007669"/>
    <property type="project" value="UniProtKB-UniRule"/>
</dbReference>
<feature type="binding site" evidence="3">
    <location>
        <begin position="297"/>
        <end position="300"/>
    </location>
    <ligand>
        <name>CTP</name>
        <dbReference type="ChEBI" id="CHEBI:37563"/>
    </ligand>
</feature>